<evidence type="ECO:0000256" key="3">
    <source>
        <dbReference type="ARBA" id="ARBA00012706"/>
    </source>
</evidence>
<comment type="subcellular location">
    <subcellularLocation>
        <location evidence="2">Secreted</location>
    </subcellularLocation>
</comment>
<feature type="chain" id="PRO_5032523235" description="mannan endo-1,4-beta-mannosidase" evidence="8">
    <location>
        <begin position="20"/>
        <end position="620"/>
    </location>
</feature>
<dbReference type="CDD" id="cd00063">
    <property type="entry name" value="FN3"/>
    <property type="match status" value="1"/>
</dbReference>
<dbReference type="PANTHER" id="PTHR31451">
    <property type="match status" value="1"/>
</dbReference>
<dbReference type="PANTHER" id="PTHR31451:SF39">
    <property type="entry name" value="MANNAN ENDO-1,4-BETA-MANNOSIDASE 1"/>
    <property type="match status" value="1"/>
</dbReference>
<keyword evidence="11" id="KW-1185">Reference proteome</keyword>
<name>A0A840I2T3_9PROT</name>
<gene>
    <name evidence="10" type="ORF">GGQ59_001083</name>
</gene>
<dbReference type="InterPro" id="IPR045053">
    <property type="entry name" value="MAN-like"/>
</dbReference>
<evidence type="ECO:0000256" key="6">
    <source>
        <dbReference type="ARBA" id="ARBA00022801"/>
    </source>
</evidence>
<dbReference type="SUPFAM" id="SSF49265">
    <property type="entry name" value="Fibronectin type III"/>
    <property type="match status" value="1"/>
</dbReference>
<accession>A0A840I2T3</accession>
<comment type="caution">
    <text evidence="10">The sequence shown here is derived from an EMBL/GenBank/DDBJ whole genome shotgun (WGS) entry which is preliminary data.</text>
</comment>
<dbReference type="GO" id="GO:0005576">
    <property type="term" value="C:extracellular region"/>
    <property type="evidence" value="ECO:0007669"/>
    <property type="project" value="UniProtKB-SubCell"/>
</dbReference>
<dbReference type="EC" id="3.2.1.78" evidence="3"/>
<evidence type="ECO:0000256" key="8">
    <source>
        <dbReference type="SAM" id="SignalP"/>
    </source>
</evidence>
<keyword evidence="4" id="KW-0964">Secreted</keyword>
<keyword evidence="5 8" id="KW-0732">Signal</keyword>
<dbReference type="GO" id="GO:0016985">
    <property type="term" value="F:mannan endo-1,4-beta-mannosidase activity"/>
    <property type="evidence" value="ECO:0007669"/>
    <property type="project" value="TreeGrafter"/>
</dbReference>
<dbReference type="Gene3D" id="2.60.40.10">
    <property type="entry name" value="Immunoglobulins"/>
    <property type="match status" value="1"/>
</dbReference>
<evidence type="ECO:0000256" key="2">
    <source>
        <dbReference type="ARBA" id="ARBA00004613"/>
    </source>
</evidence>
<dbReference type="AlphaFoldDB" id="A0A840I2T3"/>
<dbReference type="InterPro" id="IPR036116">
    <property type="entry name" value="FN3_sf"/>
</dbReference>
<evidence type="ECO:0000256" key="1">
    <source>
        <dbReference type="ARBA" id="ARBA00001678"/>
    </source>
</evidence>
<protein>
    <recommendedName>
        <fullName evidence="3">mannan endo-1,4-beta-mannosidase</fullName>
        <ecNumber evidence="3">3.2.1.78</ecNumber>
    </recommendedName>
</protein>
<dbReference type="SUPFAM" id="SSF51445">
    <property type="entry name" value="(Trans)glycosidases"/>
    <property type="match status" value="1"/>
</dbReference>
<dbReference type="Proteomes" id="UP000563524">
    <property type="component" value="Unassembled WGS sequence"/>
</dbReference>
<sequence length="620" mass="69595">MKRTMFLAVLAALPSLGFAQDAKPAFEHFITREGAKLYDGDEVFRFVSWNVPTLNYVEDEMAFSEVNPYALPNEFELRDLFESVNQMGGQVVRGYTIPVRNEDFPEDAVTYVEAPGEFNEEAFRVMDLGIALAGEYGVRVIQPLVNNWPWMGGRPNYAAFRGKDTDAFCTDPEIREDFKQTIRFVLNRTNTVNGVKYKDDPTIMAWETGNEMTCPAEWAVDIARTIKSEAPNQLVLDGYHAVGNKGQDPVYVQQHSIDEDAIDLISTHHYEENPREVIANIAENVRRIGGKKPLLVGEFGFMSTTAMEQVIDFAMSEDTIPGALIWSLRRHHRDGGWYYHTEPLGGGLYRAYHWPGFGEGEVYDERALVHMTRQKAFAIQGKDVPSRKAPAAPTLLPIEQAGAISWQGSAGASAYTVERRHGGDGDWTAVATGVDDMQTPGFPLLSDIGVRVGEPYYYRVTALNEGGESAPSNVVGPVVSEFLTLVDDAENLGTATFWENVSVVTGDYRSYKEAYDRLMGEEGASLTYTAPGRLRELRIYAFEKSEEPHLSLTVRSQAGKERRAKMRHTDYASSESNYDYAVPRLYSFMPTRRQDVQDMILDFSGRSDIVRVEIDYVPEE</sequence>
<keyword evidence="7" id="KW-0326">Glycosidase</keyword>
<evidence type="ECO:0000259" key="9">
    <source>
        <dbReference type="PROSITE" id="PS50853"/>
    </source>
</evidence>
<evidence type="ECO:0000256" key="4">
    <source>
        <dbReference type="ARBA" id="ARBA00022525"/>
    </source>
</evidence>
<dbReference type="RefSeq" id="WP_183816534.1">
    <property type="nucleotide sequence ID" value="NZ_JACHOB010000001.1"/>
</dbReference>
<evidence type="ECO:0000313" key="10">
    <source>
        <dbReference type="EMBL" id="MBB4658583.1"/>
    </source>
</evidence>
<keyword evidence="6" id="KW-0378">Hydrolase</keyword>
<evidence type="ECO:0000256" key="5">
    <source>
        <dbReference type="ARBA" id="ARBA00022729"/>
    </source>
</evidence>
<dbReference type="Gene3D" id="3.20.20.80">
    <property type="entry name" value="Glycosidases"/>
    <property type="match status" value="1"/>
</dbReference>
<dbReference type="EMBL" id="JACHOB010000001">
    <property type="protein sequence ID" value="MBB4658583.1"/>
    <property type="molecule type" value="Genomic_DNA"/>
</dbReference>
<dbReference type="InterPro" id="IPR017853">
    <property type="entry name" value="GH"/>
</dbReference>
<dbReference type="InterPro" id="IPR001547">
    <property type="entry name" value="Glyco_hydro_5"/>
</dbReference>
<feature type="signal peptide" evidence="8">
    <location>
        <begin position="1"/>
        <end position="19"/>
    </location>
</feature>
<feature type="domain" description="Fibronectin type-III" evidence="9">
    <location>
        <begin position="389"/>
        <end position="483"/>
    </location>
</feature>
<dbReference type="InterPro" id="IPR013783">
    <property type="entry name" value="Ig-like_fold"/>
</dbReference>
<evidence type="ECO:0000313" key="11">
    <source>
        <dbReference type="Proteomes" id="UP000563524"/>
    </source>
</evidence>
<evidence type="ECO:0000256" key="7">
    <source>
        <dbReference type="ARBA" id="ARBA00023295"/>
    </source>
</evidence>
<dbReference type="InterPro" id="IPR003961">
    <property type="entry name" value="FN3_dom"/>
</dbReference>
<organism evidence="10 11">
    <name type="scientific">Parvularcula dongshanensis</name>
    <dbReference type="NCBI Taxonomy" id="1173995"/>
    <lineage>
        <taxon>Bacteria</taxon>
        <taxon>Pseudomonadati</taxon>
        <taxon>Pseudomonadota</taxon>
        <taxon>Alphaproteobacteria</taxon>
        <taxon>Parvularculales</taxon>
        <taxon>Parvularculaceae</taxon>
        <taxon>Parvularcula</taxon>
    </lineage>
</organism>
<proteinExistence type="predicted"/>
<dbReference type="PROSITE" id="PS50853">
    <property type="entry name" value="FN3"/>
    <property type="match status" value="1"/>
</dbReference>
<reference evidence="10 11" key="1">
    <citation type="submission" date="2020-08" db="EMBL/GenBank/DDBJ databases">
        <title>Genomic Encyclopedia of Type Strains, Phase IV (KMG-IV): sequencing the most valuable type-strain genomes for metagenomic binning, comparative biology and taxonomic classification.</title>
        <authorList>
            <person name="Goeker M."/>
        </authorList>
    </citation>
    <scope>NUCLEOTIDE SEQUENCE [LARGE SCALE GENOMIC DNA]</scope>
    <source>
        <strain evidence="10 11">DSM 102850</strain>
    </source>
</reference>
<comment type="catalytic activity">
    <reaction evidence="1">
        <text>Random hydrolysis of (1-&gt;4)-beta-D-mannosidic linkages in mannans, galactomannans and glucomannans.</text>
        <dbReference type="EC" id="3.2.1.78"/>
    </reaction>
</comment>
<dbReference type="Pfam" id="PF26410">
    <property type="entry name" value="GH5_mannosidase"/>
    <property type="match status" value="1"/>
</dbReference>